<feature type="domain" description="Clp ATPase C-terminal" evidence="4">
    <location>
        <begin position="226"/>
        <end position="318"/>
    </location>
</feature>
<keyword evidence="1" id="KW-0547">Nucleotide-binding</keyword>
<feature type="domain" description="AAA+ ATPase" evidence="3">
    <location>
        <begin position="14"/>
        <end position="196"/>
    </location>
</feature>
<dbReference type="SMART" id="SM01086">
    <property type="entry name" value="ClpB_D2-small"/>
    <property type="match status" value="1"/>
</dbReference>
<name>A0A382GR34_9ZZZZ</name>
<dbReference type="InterPro" id="IPR050052">
    <property type="entry name" value="ATP-dep_Clp_protease_ClpX"/>
</dbReference>
<dbReference type="InterPro" id="IPR003959">
    <property type="entry name" value="ATPase_AAA_core"/>
</dbReference>
<organism evidence="5">
    <name type="scientific">marine metagenome</name>
    <dbReference type="NCBI Taxonomy" id="408172"/>
    <lineage>
        <taxon>unclassified sequences</taxon>
        <taxon>metagenomes</taxon>
        <taxon>ecological metagenomes</taxon>
    </lineage>
</organism>
<dbReference type="PANTHER" id="PTHR48102">
    <property type="entry name" value="ATP-DEPENDENT CLP PROTEASE ATP-BINDING SUBUNIT CLPX-LIKE, MITOCHONDRIAL-RELATED"/>
    <property type="match status" value="1"/>
</dbReference>
<dbReference type="InterPro" id="IPR019489">
    <property type="entry name" value="Clp_ATPase_C"/>
</dbReference>
<dbReference type="GO" id="GO:0016887">
    <property type="term" value="F:ATP hydrolysis activity"/>
    <property type="evidence" value="ECO:0007669"/>
    <property type="project" value="InterPro"/>
</dbReference>
<accession>A0A382GR34</accession>
<gene>
    <name evidence="5" type="ORF">METZ01_LOCUS229897</name>
</gene>
<evidence type="ECO:0000256" key="1">
    <source>
        <dbReference type="ARBA" id="ARBA00022741"/>
    </source>
</evidence>
<dbReference type="Pfam" id="PF10431">
    <property type="entry name" value="ClpB_D2-small"/>
    <property type="match status" value="1"/>
</dbReference>
<dbReference type="InterPro" id="IPR027417">
    <property type="entry name" value="P-loop_NTPase"/>
</dbReference>
<feature type="non-terminal residue" evidence="5">
    <location>
        <position position="1"/>
    </location>
</feature>
<dbReference type="Gene3D" id="3.40.50.300">
    <property type="entry name" value="P-loop containing nucleotide triphosphate hydrolases"/>
    <property type="match status" value="1"/>
</dbReference>
<evidence type="ECO:0000313" key="5">
    <source>
        <dbReference type="EMBL" id="SVB77043.1"/>
    </source>
</evidence>
<dbReference type="Gene3D" id="1.10.8.60">
    <property type="match status" value="1"/>
</dbReference>
<keyword evidence="2" id="KW-0067">ATP-binding</keyword>
<evidence type="ECO:0000259" key="3">
    <source>
        <dbReference type="SMART" id="SM00382"/>
    </source>
</evidence>
<dbReference type="SUPFAM" id="SSF52540">
    <property type="entry name" value="P-loop containing nucleoside triphosphate hydrolases"/>
    <property type="match status" value="1"/>
</dbReference>
<evidence type="ECO:0000259" key="4">
    <source>
        <dbReference type="SMART" id="SM01086"/>
    </source>
</evidence>
<dbReference type="EMBL" id="UINC01056704">
    <property type="protein sequence ID" value="SVB77043.1"/>
    <property type="molecule type" value="Genomic_DNA"/>
</dbReference>
<dbReference type="PANTHER" id="PTHR48102:SF7">
    <property type="entry name" value="ATP-DEPENDENT CLP PROTEASE ATP-BINDING SUBUNIT CLPX-LIKE, MITOCHONDRIAL"/>
    <property type="match status" value="1"/>
</dbReference>
<evidence type="ECO:0000256" key="2">
    <source>
        <dbReference type="ARBA" id="ARBA00022840"/>
    </source>
</evidence>
<proteinExistence type="predicted"/>
<dbReference type="SMART" id="SM00382">
    <property type="entry name" value="AAA"/>
    <property type="match status" value="1"/>
</dbReference>
<dbReference type="AlphaFoldDB" id="A0A382GR34"/>
<dbReference type="Pfam" id="PF07724">
    <property type="entry name" value="AAA_2"/>
    <property type="match status" value="1"/>
</dbReference>
<dbReference type="GO" id="GO:0005524">
    <property type="term" value="F:ATP binding"/>
    <property type="evidence" value="ECO:0007669"/>
    <property type="project" value="UniProtKB-KW"/>
</dbReference>
<sequence>VRQAFDGEEQGHYTKQNVMLIGPTGVGKTYLIRSIAELIGVPFVKADATKFSETGYVGGDVEDLVRELVRQADGDVERARYGIIYIDEIDKIASTSEQQIGRDVSGQGVQTTLLKLMEETEVPARSQHDMAGQIQAMMEGMRGGKKEGETINTRHILFVVSGAFAHLDKIVGQRLKESAIGFAAASQDQVEGSRILEHARTPDFIKFGFEPEFIGRLPVRVVCHPLSVDDLEQILKTSEGSIIRQYKQSFAAYGINTKFEDNGLRRIAELAIDEQTGARGLMTVCEKIFRDLKFELPSSRVKKFAVDDALVDDPQAALQTLLDNAPEQETAEVDDTLKQFADAFSEQHGLVISFTADARKHLANLAGESSLSVYDFCKVHFRDLHFGLKLISGNIGTTEFELDESFAKDPDNALSEWVVASYKSKKP</sequence>
<dbReference type="InterPro" id="IPR003593">
    <property type="entry name" value="AAA+_ATPase"/>
</dbReference>
<evidence type="ECO:0008006" key="6">
    <source>
        <dbReference type="Google" id="ProtNLM"/>
    </source>
</evidence>
<protein>
    <recommendedName>
        <fullName evidence="6">AAA+ ATPase domain-containing protein</fullName>
    </recommendedName>
</protein>
<dbReference type="GO" id="GO:0051603">
    <property type="term" value="P:proteolysis involved in protein catabolic process"/>
    <property type="evidence" value="ECO:0007669"/>
    <property type="project" value="TreeGrafter"/>
</dbReference>
<reference evidence="5" key="1">
    <citation type="submission" date="2018-05" db="EMBL/GenBank/DDBJ databases">
        <authorList>
            <person name="Lanie J.A."/>
            <person name="Ng W.-L."/>
            <person name="Kazmierczak K.M."/>
            <person name="Andrzejewski T.M."/>
            <person name="Davidsen T.M."/>
            <person name="Wayne K.J."/>
            <person name="Tettelin H."/>
            <person name="Glass J.I."/>
            <person name="Rusch D."/>
            <person name="Podicherti R."/>
            <person name="Tsui H.-C.T."/>
            <person name="Winkler M.E."/>
        </authorList>
    </citation>
    <scope>NUCLEOTIDE SEQUENCE</scope>
</reference>